<dbReference type="RefSeq" id="WP_090728167.1">
    <property type="nucleotide sequence ID" value="NZ_JBHTKX010000014.1"/>
</dbReference>
<dbReference type="EMBL" id="JBHTKX010000014">
    <property type="protein sequence ID" value="MFD1131708.1"/>
    <property type="molecule type" value="Genomic_DNA"/>
</dbReference>
<keyword evidence="2" id="KW-1185">Reference proteome</keyword>
<name>A0ABW3Q3D8_9BACL</name>
<evidence type="ECO:0008006" key="3">
    <source>
        <dbReference type="Google" id="ProtNLM"/>
    </source>
</evidence>
<accession>A0ABW3Q3D8</accession>
<protein>
    <recommendedName>
        <fullName evidence="3">PD-(D/E)XK nuclease superfamily protein</fullName>
    </recommendedName>
</protein>
<proteinExistence type="predicted"/>
<gene>
    <name evidence="1" type="ORF">ACFQ3J_26750</name>
</gene>
<organism evidence="1 2">
    <name type="scientific">Paenibacillus provencensis</name>
    <dbReference type="NCBI Taxonomy" id="441151"/>
    <lineage>
        <taxon>Bacteria</taxon>
        <taxon>Bacillati</taxon>
        <taxon>Bacillota</taxon>
        <taxon>Bacilli</taxon>
        <taxon>Bacillales</taxon>
        <taxon>Paenibacillaceae</taxon>
        <taxon>Paenibacillus</taxon>
    </lineage>
</organism>
<evidence type="ECO:0000313" key="1">
    <source>
        <dbReference type="EMBL" id="MFD1131708.1"/>
    </source>
</evidence>
<dbReference type="Proteomes" id="UP001597169">
    <property type="component" value="Unassembled WGS sequence"/>
</dbReference>
<reference evidence="2" key="1">
    <citation type="journal article" date="2019" name="Int. J. Syst. Evol. Microbiol.">
        <title>The Global Catalogue of Microorganisms (GCM) 10K type strain sequencing project: providing services to taxonomists for standard genome sequencing and annotation.</title>
        <authorList>
            <consortium name="The Broad Institute Genomics Platform"/>
            <consortium name="The Broad Institute Genome Sequencing Center for Infectious Disease"/>
            <person name="Wu L."/>
            <person name="Ma J."/>
        </authorList>
    </citation>
    <scope>NUCLEOTIDE SEQUENCE [LARGE SCALE GENOMIC DNA]</scope>
    <source>
        <strain evidence="2">CCUG 53519</strain>
    </source>
</reference>
<sequence length="182" mass="21535">MIKGLIHKTIKEIWENNISKDYHDNFLLREDSLKNAFYFHLRSSLSDLLMEQKLRIYTELNYRDINVPGSRADLAVAQLDDLNEIQEVIAVIEFKYKRSNVNERYYQEDVRKIVNLVKSSPHPIYDETYYYLAFLNETIYEPIRSEHLSYTTPSDRVVAAGRITELLGYQEDGVSTWYSIDH</sequence>
<comment type="caution">
    <text evidence="1">The sequence shown here is derived from an EMBL/GenBank/DDBJ whole genome shotgun (WGS) entry which is preliminary data.</text>
</comment>
<evidence type="ECO:0000313" key="2">
    <source>
        <dbReference type="Proteomes" id="UP001597169"/>
    </source>
</evidence>